<dbReference type="CDD" id="cd04485">
    <property type="entry name" value="DnaE_OBF"/>
    <property type="match status" value="1"/>
</dbReference>
<dbReference type="PANTHER" id="PTHR32294:SF0">
    <property type="entry name" value="DNA POLYMERASE III SUBUNIT ALPHA"/>
    <property type="match status" value="1"/>
</dbReference>
<dbReference type="Gene3D" id="2.40.50.140">
    <property type="entry name" value="Nucleic acid-binding proteins"/>
    <property type="match status" value="1"/>
</dbReference>
<dbReference type="FunFam" id="1.10.150.870:FF:000001">
    <property type="entry name" value="DNA polymerase III subunit alpha"/>
    <property type="match status" value="1"/>
</dbReference>
<dbReference type="GO" id="GO:0003887">
    <property type="term" value="F:DNA-directed DNA polymerase activity"/>
    <property type="evidence" value="ECO:0007669"/>
    <property type="project" value="UniProtKB-KW"/>
</dbReference>
<dbReference type="PANTHER" id="PTHR32294">
    <property type="entry name" value="DNA POLYMERASE III SUBUNIT ALPHA"/>
    <property type="match status" value="1"/>
</dbReference>
<dbReference type="InterPro" id="IPR004365">
    <property type="entry name" value="NA-bd_OB_tRNA"/>
</dbReference>
<evidence type="ECO:0000256" key="3">
    <source>
        <dbReference type="ARBA" id="ARBA00019114"/>
    </source>
</evidence>
<dbReference type="InterPro" id="IPR048472">
    <property type="entry name" value="DNA_pol_IIIA_C"/>
</dbReference>
<comment type="subcellular location">
    <subcellularLocation>
        <location evidence="1">Cytoplasm</location>
    </subcellularLocation>
</comment>
<evidence type="ECO:0000256" key="1">
    <source>
        <dbReference type="ARBA" id="ARBA00004496"/>
    </source>
</evidence>
<sequence>MAEPRFIHLRVHSDYSMIDGLAKVKPIVKKASELGMPALAMTDFTNLCGLVKFYFAAHDAGIKPIIGADFKVQSAEMGDELFELTILAANNEGYKNLTLLISEAYQRGHVQHLPVIDKEWLVNHREGLIILSGGKNGDVGKALLKGNQKMVDGLVAFYQTHFPDSYYLELVRTGRADEEAYLHFAIELAEKADLPVVATNDVRLLTADQFDAHEIRVAIHDGYTLVDPNRPKLYSAQQYLRSEEEMCELFADIPEALQNSVEIAKRCNVTVRLGEYFLPNFPTGDMTIEDFLIAKSKEGLEERLEFLFPDPEVRAARRPEYDERLDIELKVVNQMGFPGYFLIVMEFIQWSKDNDVPVGPGRGSGAGSLVAYALKITDLDPLEFDLLFERFLNPERVSMPDFDIDFCMDKRDLVIDHVAEMYGRDAVSQIITFGTMAAKAVIRDVGRVLGHPYGFVDRISKLVPAEPGMTLAKAFDAEPQLGQAYDADEEVRDLIDMCRILEGVTRNAGKHAGGVVISPTTITDFAPLYCDAEGNNPVTQFDKNDVETAGLVKFDFLGLRTLTIIDWALALINPRLIEQGKEPVNIAAIPMDDPKSFAMLQRSESTAVFQLESRGMKDLIKRLQPDCFEDMIALVALFRPGPLQSGMVDNFIDRKHGREAVSYPDEKWQHESLKEILDPTYGIILYQEQVMQIAQVLAGYTLGGADMLRRAMGKKKPEEMAKQRAVFEEGSIKNGVDGELSMKIFDLVEKFAGYGFNKSHSAAYALVSYQTLWLKAHYPAEFMAAVMTADMDNTDKIISLVDECHRMKLKLLPPDVNKGLYRFNVDEDGAVVYGIGAVKGVGEGPIENIISAREKGGHFKDLFDFCARIDTKKVNKRVLEKLIKSGAMDRLGPNRAAMLATLDDAIKAASQHHQAEAFGQADMFGVLTAAPEEVENKYANIPEAPDKVWLEGERETLGLYLTGHPINAYISELKHYTTWRLKDAQQTGRDKVATVAGLVIAARVMTTKRGTRIGLMTLDDRSGRMEVMLFSDALDRYIDLLEKDKIVVVSGQVSFDDFNGGLRMSAREVLDISEAREKHLRGLAISVTEQQIDEQFFARFSQVLEPHRAGTVPVNVYYQRSNARAKLTLGTEWRITPADQLISDLKTLLGDKQVELEFN</sequence>
<evidence type="ECO:0000313" key="12">
    <source>
        <dbReference type="Proteomes" id="UP000241440"/>
    </source>
</evidence>
<dbReference type="Pfam" id="PF20914">
    <property type="entry name" value="DNA_pol_IIIA_C"/>
    <property type="match status" value="1"/>
</dbReference>
<dbReference type="Pfam" id="PF01336">
    <property type="entry name" value="tRNA_anti-codon"/>
    <property type="match status" value="1"/>
</dbReference>
<feature type="domain" description="Polymerase/histidinol phosphatase N-terminal" evidence="10">
    <location>
        <begin position="7"/>
        <end position="74"/>
    </location>
</feature>
<dbReference type="GO" id="GO:0008408">
    <property type="term" value="F:3'-5' exonuclease activity"/>
    <property type="evidence" value="ECO:0007669"/>
    <property type="project" value="InterPro"/>
</dbReference>
<dbReference type="NCBIfam" id="NF004226">
    <property type="entry name" value="PRK05673.1"/>
    <property type="match status" value="1"/>
</dbReference>
<evidence type="ECO:0000256" key="5">
    <source>
        <dbReference type="ARBA" id="ARBA00022679"/>
    </source>
</evidence>
<dbReference type="Gene3D" id="1.10.10.1600">
    <property type="entry name" value="Bacterial DNA polymerase III alpha subunit, thumb domain"/>
    <property type="match status" value="1"/>
</dbReference>
<dbReference type="InterPro" id="IPR041931">
    <property type="entry name" value="DNA_pol3_alpha_thumb_dom"/>
</dbReference>
<dbReference type="Pfam" id="PF14579">
    <property type="entry name" value="HHH_6"/>
    <property type="match status" value="1"/>
</dbReference>
<dbReference type="InterPro" id="IPR003141">
    <property type="entry name" value="Pol/His_phosphatase_N"/>
</dbReference>
<organism evidence="11 12">
    <name type="scientific">Photobacterium angustum</name>
    <dbReference type="NCBI Taxonomy" id="661"/>
    <lineage>
        <taxon>Bacteria</taxon>
        <taxon>Pseudomonadati</taxon>
        <taxon>Pseudomonadota</taxon>
        <taxon>Gammaproteobacteria</taxon>
        <taxon>Vibrionales</taxon>
        <taxon>Vibrionaceae</taxon>
        <taxon>Photobacterium</taxon>
    </lineage>
</organism>
<dbReference type="GO" id="GO:0003676">
    <property type="term" value="F:nucleic acid binding"/>
    <property type="evidence" value="ECO:0007669"/>
    <property type="project" value="InterPro"/>
</dbReference>
<keyword evidence="8" id="KW-0239">DNA-directed DNA polymerase</keyword>
<evidence type="ECO:0000256" key="8">
    <source>
        <dbReference type="ARBA" id="ARBA00022932"/>
    </source>
</evidence>
<evidence type="ECO:0000256" key="7">
    <source>
        <dbReference type="ARBA" id="ARBA00022705"/>
    </source>
</evidence>
<dbReference type="InterPro" id="IPR029460">
    <property type="entry name" value="DNAPol_HHH"/>
</dbReference>
<dbReference type="NCBIfam" id="TIGR00594">
    <property type="entry name" value="polc"/>
    <property type="match status" value="1"/>
</dbReference>
<name>A0A855SA25_PHOAN</name>
<dbReference type="EC" id="2.7.7.7" evidence="2"/>
<dbReference type="SMART" id="SM00481">
    <property type="entry name" value="POLIIIAc"/>
    <property type="match status" value="1"/>
</dbReference>
<dbReference type="InterPro" id="IPR040982">
    <property type="entry name" value="DNA_pol3_finger"/>
</dbReference>
<dbReference type="GO" id="GO:0006260">
    <property type="term" value="P:DNA replication"/>
    <property type="evidence" value="ECO:0007669"/>
    <property type="project" value="UniProtKB-KW"/>
</dbReference>
<dbReference type="InterPro" id="IPR004013">
    <property type="entry name" value="PHP_dom"/>
</dbReference>
<dbReference type="Gene3D" id="3.20.20.140">
    <property type="entry name" value="Metal-dependent hydrolases"/>
    <property type="match status" value="1"/>
</dbReference>
<evidence type="ECO:0000256" key="9">
    <source>
        <dbReference type="ARBA" id="ARBA00049244"/>
    </source>
</evidence>
<keyword evidence="6" id="KW-0548">Nucleotidyltransferase</keyword>
<keyword evidence="4" id="KW-0963">Cytoplasm</keyword>
<evidence type="ECO:0000256" key="6">
    <source>
        <dbReference type="ARBA" id="ARBA00022695"/>
    </source>
</evidence>
<dbReference type="GO" id="GO:0005737">
    <property type="term" value="C:cytoplasm"/>
    <property type="evidence" value="ECO:0007669"/>
    <property type="project" value="UniProtKB-SubCell"/>
</dbReference>
<evidence type="ECO:0000256" key="4">
    <source>
        <dbReference type="ARBA" id="ARBA00022490"/>
    </source>
</evidence>
<keyword evidence="5" id="KW-0808">Transferase</keyword>
<dbReference type="RefSeq" id="WP_045084911.1">
    <property type="nucleotide sequence ID" value="NZ_JZSS01000027.1"/>
</dbReference>
<dbReference type="Pfam" id="PF07733">
    <property type="entry name" value="DNA_pol3_alpha"/>
    <property type="match status" value="1"/>
</dbReference>
<dbReference type="SUPFAM" id="SSF89550">
    <property type="entry name" value="PHP domain-like"/>
    <property type="match status" value="1"/>
</dbReference>
<dbReference type="Pfam" id="PF17657">
    <property type="entry name" value="DNA_pol3_finger"/>
    <property type="match status" value="1"/>
</dbReference>
<dbReference type="FunFam" id="3.20.20.140:FF:000028">
    <property type="entry name" value="DNA polymerase III subunit alpha"/>
    <property type="match status" value="1"/>
</dbReference>
<proteinExistence type="predicted"/>
<dbReference type="InterPro" id="IPR004805">
    <property type="entry name" value="DnaE2/DnaE/PolC"/>
</dbReference>
<dbReference type="Proteomes" id="UP000241440">
    <property type="component" value="Unassembled WGS sequence"/>
</dbReference>
<reference evidence="11 12" key="1">
    <citation type="submission" date="2018-01" db="EMBL/GenBank/DDBJ databases">
        <title>Whole genome sequencing of Histamine producing bacteria.</title>
        <authorList>
            <person name="Butler K."/>
        </authorList>
    </citation>
    <scope>NUCLEOTIDE SEQUENCE [LARGE SCALE GENOMIC DNA]</scope>
    <source>
        <strain evidence="11 12">A2-1</strain>
    </source>
</reference>
<evidence type="ECO:0000313" key="11">
    <source>
        <dbReference type="EMBL" id="PSX04843.1"/>
    </source>
</evidence>
<comment type="caution">
    <text evidence="11">The sequence shown here is derived from an EMBL/GenBank/DDBJ whole genome shotgun (WGS) entry which is preliminary data.</text>
</comment>
<keyword evidence="7" id="KW-0235">DNA replication</keyword>
<dbReference type="CDD" id="cd07433">
    <property type="entry name" value="PHP_PolIIIA_DnaE1"/>
    <property type="match status" value="1"/>
</dbReference>
<dbReference type="SUPFAM" id="SSF50249">
    <property type="entry name" value="Nucleic acid-binding proteins"/>
    <property type="match status" value="1"/>
</dbReference>
<dbReference type="Gene3D" id="1.10.150.870">
    <property type="match status" value="1"/>
</dbReference>
<dbReference type="InterPro" id="IPR011708">
    <property type="entry name" value="DNA_pol3_alpha_NTPase_dom"/>
</dbReference>
<gene>
    <name evidence="11" type="ORF">C0W41_19450</name>
</gene>
<dbReference type="AlphaFoldDB" id="A0A855SA25"/>
<dbReference type="InterPro" id="IPR049821">
    <property type="entry name" value="PolIIIA_DnaE1_PHP"/>
</dbReference>
<dbReference type="FunFam" id="2.40.50.140:FF:000106">
    <property type="entry name" value="DNA polymerase III subunit alpha"/>
    <property type="match status" value="1"/>
</dbReference>
<dbReference type="InterPro" id="IPR016195">
    <property type="entry name" value="Pol/histidinol_Pase-like"/>
</dbReference>
<dbReference type="Pfam" id="PF02811">
    <property type="entry name" value="PHP"/>
    <property type="match status" value="1"/>
</dbReference>
<dbReference type="GeneID" id="61231446"/>
<comment type="catalytic activity">
    <reaction evidence="9">
        <text>DNA(n) + a 2'-deoxyribonucleoside 5'-triphosphate = DNA(n+1) + diphosphate</text>
        <dbReference type="Rhea" id="RHEA:22508"/>
        <dbReference type="Rhea" id="RHEA-COMP:17339"/>
        <dbReference type="Rhea" id="RHEA-COMP:17340"/>
        <dbReference type="ChEBI" id="CHEBI:33019"/>
        <dbReference type="ChEBI" id="CHEBI:61560"/>
        <dbReference type="ChEBI" id="CHEBI:173112"/>
        <dbReference type="EC" id="2.7.7.7"/>
    </reaction>
</comment>
<accession>A0A855SA25</accession>
<dbReference type="FunFam" id="1.10.10.1600:FF:000001">
    <property type="entry name" value="DNA polymerase III subunit alpha"/>
    <property type="match status" value="1"/>
</dbReference>
<dbReference type="InterPro" id="IPR012340">
    <property type="entry name" value="NA-bd_OB-fold"/>
</dbReference>
<evidence type="ECO:0000259" key="10">
    <source>
        <dbReference type="SMART" id="SM00481"/>
    </source>
</evidence>
<protein>
    <recommendedName>
        <fullName evidence="3">DNA polymerase III subunit alpha</fullName>
        <ecNumber evidence="2">2.7.7.7</ecNumber>
    </recommendedName>
</protein>
<dbReference type="EMBL" id="PYOY01000015">
    <property type="protein sequence ID" value="PSX04843.1"/>
    <property type="molecule type" value="Genomic_DNA"/>
</dbReference>
<evidence type="ECO:0000256" key="2">
    <source>
        <dbReference type="ARBA" id="ARBA00012417"/>
    </source>
</evidence>